<dbReference type="Proteomes" id="UP000193870">
    <property type="component" value="Unassembled WGS sequence"/>
</dbReference>
<evidence type="ECO:0000256" key="6">
    <source>
        <dbReference type="ARBA" id="ARBA00022737"/>
    </source>
</evidence>
<dbReference type="InterPro" id="IPR001736">
    <property type="entry name" value="PLipase_D/transphosphatidylase"/>
</dbReference>
<evidence type="ECO:0000256" key="5">
    <source>
        <dbReference type="ARBA" id="ARBA00022525"/>
    </source>
</evidence>
<dbReference type="SMART" id="SM00155">
    <property type="entry name" value="PLDc"/>
    <property type="match status" value="2"/>
</dbReference>
<evidence type="ECO:0000256" key="4">
    <source>
        <dbReference type="ARBA" id="ARBA00018392"/>
    </source>
</evidence>
<dbReference type="InterPro" id="IPR015679">
    <property type="entry name" value="PLipase_D_fam"/>
</dbReference>
<dbReference type="GO" id="GO:0005576">
    <property type="term" value="C:extracellular region"/>
    <property type="evidence" value="ECO:0007669"/>
    <property type="project" value="UniProtKB-SubCell"/>
</dbReference>
<evidence type="ECO:0000256" key="2">
    <source>
        <dbReference type="ARBA" id="ARBA00003145"/>
    </source>
</evidence>
<protein>
    <recommendedName>
        <fullName evidence="4">Phospholipase D</fullName>
    </recommendedName>
    <alternativeName>
        <fullName evidence="9">Choline phosphatase</fullName>
    </alternativeName>
</protein>
<dbReference type="AlphaFoldDB" id="A0A1Y5TF13"/>
<comment type="function">
    <text evidence="2">Could be a virulence factor.</text>
</comment>
<comment type="subcellular location">
    <subcellularLocation>
        <location evidence="3">Secreted</location>
    </subcellularLocation>
</comment>
<name>A0A1Y5TF13_9RHOB</name>
<evidence type="ECO:0000259" key="10">
    <source>
        <dbReference type="PROSITE" id="PS50035"/>
    </source>
</evidence>
<evidence type="ECO:0000313" key="12">
    <source>
        <dbReference type="Proteomes" id="UP000193870"/>
    </source>
</evidence>
<evidence type="ECO:0000256" key="7">
    <source>
        <dbReference type="ARBA" id="ARBA00022801"/>
    </source>
</evidence>
<evidence type="ECO:0000313" key="11">
    <source>
        <dbReference type="EMBL" id="SLN62313.1"/>
    </source>
</evidence>
<keyword evidence="6" id="KW-0677">Repeat</keyword>
<keyword evidence="5" id="KW-0964">Secreted</keyword>
<evidence type="ECO:0000256" key="3">
    <source>
        <dbReference type="ARBA" id="ARBA00004613"/>
    </source>
</evidence>
<dbReference type="PANTHER" id="PTHR18896:SF76">
    <property type="entry name" value="PHOSPHOLIPASE"/>
    <property type="match status" value="1"/>
</dbReference>
<dbReference type="PANTHER" id="PTHR18896">
    <property type="entry name" value="PHOSPHOLIPASE D"/>
    <property type="match status" value="1"/>
</dbReference>
<dbReference type="GO" id="GO:0009395">
    <property type="term" value="P:phospholipid catabolic process"/>
    <property type="evidence" value="ECO:0007669"/>
    <property type="project" value="TreeGrafter"/>
</dbReference>
<dbReference type="GO" id="GO:0016740">
    <property type="term" value="F:transferase activity"/>
    <property type="evidence" value="ECO:0007669"/>
    <property type="project" value="UniProtKB-KW"/>
</dbReference>
<dbReference type="OrthoDB" id="8828485at2"/>
<keyword evidence="8" id="KW-0443">Lipid metabolism</keyword>
<keyword evidence="7" id="KW-0378">Hydrolase</keyword>
<dbReference type="InterPro" id="IPR025202">
    <property type="entry name" value="PLD-like_dom"/>
</dbReference>
<dbReference type="Gene3D" id="3.30.870.10">
    <property type="entry name" value="Endonuclease Chain A"/>
    <property type="match status" value="2"/>
</dbReference>
<sequence length="495" mass="55082">MHETQSVLRPGDTCWRIETADRLAVIVDAAEYFAGLREVMQKARHSVIMIGWEFDTRISLDPRGDDGDVPDRLGQLLSWLVRRRPELDIRLLQWDVGLLGTLGRGSTPLRLADWLLGRKIRLKLDHAHPSGAAHHQKIIVIDDVLAFCGGIDATADRWDTNDHADDSPYRIRPTTKRRYDPWHDATVAVGGDAARALGDLVRTRWEHATGETIKPPPAVPPIWPEHLDPMLRSAAVAISRTMPAHAGREEVHEIESLYLAIIAATRRTLYIESQYFASRLLAEAIAVRLAEPDGPEIVLVNPETAQGWLEEKAMGTARARLLEIVQKADQNGRFRIYTPVTEGGQPIYVHAKIVIMDDRLMRVGSSNLNNRSLGFDTECDLSVEARPGMPGEADTRSRIAGLRTTLLAEHLGVEPRAVEHAVDAAGGSLIQAVEALRGGGRSLVPFVPPEFGAAEDAILRENDLLDPERPASRWRRGRLHRIRQRLVAKRRPATP</sequence>
<feature type="domain" description="PLD phosphodiesterase" evidence="10">
    <location>
        <begin position="345"/>
        <end position="372"/>
    </location>
</feature>
<feature type="domain" description="PLD phosphodiesterase" evidence="10">
    <location>
        <begin position="130"/>
        <end position="157"/>
    </location>
</feature>
<organism evidence="11 12">
    <name type="scientific">Palleronia marisminoris</name>
    <dbReference type="NCBI Taxonomy" id="315423"/>
    <lineage>
        <taxon>Bacteria</taxon>
        <taxon>Pseudomonadati</taxon>
        <taxon>Pseudomonadota</taxon>
        <taxon>Alphaproteobacteria</taxon>
        <taxon>Rhodobacterales</taxon>
        <taxon>Roseobacteraceae</taxon>
        <taxon>Palleronia</taxon>
    </lineage>
</organism>
<evidence type="ECO:0000256" key="1">
    <source>
        <dbReference type="ARBA" id="ARBA00000798"/>
    </source>
</evidence>
<dbReference type="SUPFAM" id="SSF56024">
    <property type="entry name" value="Phospholipase D/nuclease"/>
    <property type="match status" value="2"/>
</dbReference>
<accession>A0A1Y5TF13</accession>
<evidence type="ECO:0000256" key="8">
    <source>
        <dbReference type="ARBA" id="ARBA00023098"/>
    </source>
</evidence>
<reference evidence="11 12" key="1">
    <citation type="submission" date="2017-03" db="EMBL/GenBank/DDBJ databases">
        <authorList>
            <person name="Afonso C.L."/>
            <person name="Miller P.J."/>
            <person name="Scott M.A."/>
            <person name="Spackman E."/>
            <person name="Goraichik I."/>
            <person name="Dimitrov K.M."/>
            <person name="Suarez D.L."/>
            <person name="Swayne D.E."/>
        </authorList>
    </citation>
    <scope>NUCLEOTIDE SEQUENCE [LARGE SCALE GENOMIC DNA]</scope>
    <source>
        <strain evidence="11 12">CECT 7066</strain>
    </source>
</reference>
<evidence type="ECO:0000256" key="9">
    <source>
        <dbReference type="ARBA" id="ARBA00029594"/>
    </source>
</evidence>
<dbReference type="RefSeq" id="WP_085855083.1">
    <property type="nucleotide sequence ID" value="NZ_FOPF01000011.1"/>
</dbReference>
<gene>
    <name evidence="11" type="primary">cls</name>
    <name evidence="11" type="ORF">PAM7066_03092</name>
</gene>
<dbReference type="CDD" id="cd09143">
    <property type="entry name" value="PLDc_vPLD1_2_like_bac_2"/>
    <property type="match status" value="1"/>
</dbReference>
<dbReference type="Pfam" id="PF13091">
    <property type="entry name" value="PLDc_2"/>
    <property type="match status" value="1"/>
</dbReference>
<dbReference type="GO" id="GO:0004630">
    <property type="term" value="F:phospholipase D activity"/>
    <property type="evidence" value="ECO:0007669"/>
    <property type="project" value="UniProtKB-EC"/>
</dbReference>
<dbReference type="CDD" id="cd09140">
    <property type="entry name" value="PLDc_vPLD1_2_like_bac_1"/>
    <property type="match status" value="1"/>
</dbReference>
<dbReference type="STRING" id="315423.SAMN04488020_11117"/>
<keyword evidence="11" id="KW-0808">Transferase</keyword>
<keyword evidence="12" id="KW-1185">Reference proteome</keyword>
<comment type="catalytic activity">
    <reaction evidence="1">
        <text>a 1,2-diacyl-sn-glycero-3-phosphocholine + H2O = a 1,2-diacyl-sn-glycero-3-phosphate + choline + H(+)</text>
        <dbReference type="Rhea" id="RHEA:14445"/>
        <dbReference type="ChEBI" id="CHEBI:15354"/>
        <dbReference type="ChEBI" id="CHEBI:15377"/>
        <dbReference type="ChEBI" id="CHEBI:15378"/>
        <dbReference type="ChEBI" id="CHEBI:57643"/>
        <dbReference type="ChEBI" id="CHEBI:58608"/>
        <dbReference type="EC" id="3.1.4.4"/>
    </reaction>
</comment>
<proteinExistence type="predicted"/>
<dbReference type="PROSITE" id="PS50035">
    <property type="entry name" value="PLD"/>
    <property type="match status" value="2"/>
</dbReference>
<dbReference type="EMBL" id="FWFV01000010">
    <property type="protein sequence ID" value="SLN62313.1"/>
    <property type="molecule type" value="Genomic_DNA"/>
</dbReference>